<dbReference type="GO" id="GO:0051539">
    <property type="term" value="F:4 iron, 4 sulfur cluster binding"/>
    <property type="evidence" value="ECO:0007669"/>
    <property type="project" value="UniProtKB-UniRule"/>
</dbReference>
<name>A0A1V6N3B1_METAZ</name>
<feature type="region of interest" description="Disordered" evidence="8">
    <location>
        <begin position="442"/>
        <end position="462"/>
    </location>
</feature>
<feature type="binding site" evidence="7">
    <location>
        <position position="402"/>
    </location>
    <ligand>
        <name>[4Fe-4S] cluster</name>
        <dbReference type="ChEBI" id="CHEBI:49883"/>
    </ligand>
</feature>
<feature type="binding site" evidence="7">
    <location>
        <position position="413"/>
    </location>
    <ligand>
        <name>[4Fe-4S] cluster</name>
        <dbReference type="ChEBI" id="CHEBI:49883"/>
    </ligand>
</feature>
<evidence type="ECO:0000256" key="6">
    <source>
        <dbReference type="ARBA" id="ARBA00023014"/>
    </source>
</evidence>
<dbReference type="GO" id="GO:0003899">
    <property type="term" value="F:DNA-directed RNA polymerase activity"/>
    <property type="evidence" value="ECO:0007669"/>
    <property type="project" value="InterPro"/>
</dbReference>
<evidence type="ECO:0000256" key="2">
    <source>
        <dbReference type="ARBA" id="ARBA00022515"/>
    </source>
</evidence>
<keyword evidence="6 7" id="KW-0411">Iron-sulfur</keyword>
<organism evidence="10 11">
    <name type="scientific">Methanobrevibacter arboriphilus JCM 13429 = DSM 1125</name>
    <dbReference type="NCBI Taxonomy" id="1300164"/>
    <lineage>
        <taxon>Archaea</taxon>
        <taxon>Methanobacteriati</taxon>
        <taxon>Methanobacteriota</taxon>
        <taxon>Methanomada group</taxon>
        <taxon>Methanobacteria</taxon>
        <taxon>Methanobacteriales</taxon>
        <taxon>Methanobacteriaceae</taxon>
        <taxon>Methanobrevibacter</taxon>
    </lineage>
</organism>
<dbReference type="InterPro" id="IPR023642">
    <property type="entry name" value="DNA_primase_lsu_PriL"/>
</dbReference>
<accession>A0A1V6N3B1</accession>
<keyword evidence="3 7" id="KW-0235">DNA replication</keyword>
<dbReference type="RefSeq" id="WP_080460042.1">
    <property type="nucleotide sequence ID" value="NZ_JXMW01000006.1"/>
</dbReference>
<dbReference type="AlphaFoldDB" id="A0A1V6N3B1"/>
<dbReference type="OrthoDB" id="46081at2157"/>
<dbReference type="Pfam" id="PF04104">
    <property type="entry name" value="DNA_primase_lrg"/>
    <property type="match status" value="1"/>
</dbReference>
<comment type="function">
    <text evidence="7">Regulatory subunit of DNA primase, an RNA polymerase that catalyzes the synthesis of short RNA molecules used as primers for DNA polymerase during DNA replication. Stabilizes and modulates the activity of the small subunit, increasing the rate of DNA synthesis, and conferring RNA synthesis capability. The DNA polymerase activity may enable DNA primase to also catalyze primer extension after primer synthesis. May also play a role in DNA repair.</text>
</comment>
<sequence>MVLLSFINPLSEEGQEIVKEKGDLESVFSSNDELIYIVTHDKRQNIDDDSLIPESYGDLAIKRIQWYIERKNNKDFNNDDYSYLFNEEITEADVISFHLISQAIATKLNPNSREARFFVESQGKIIEERLVKLPEQERKEIVNRILNQLIFQENINWKFLKELVASKKISLTDLVLDEGNIILDKEDFINRFGDKFKDRAPDRMYEIIIGDSIKELILTKMIMQNTENYLQKIREMSSKIEVHPAISELSEKIAQSISELTSKYSGFYGVGGSEGSMKIGKLIKEAFPPCIATTVEGVSSGGRNDAIVLLLTSFVSYARLYPAIFRNEGVDVKVSDIDPNLTITLNEILPLIYEAADNCSPPLFDDQPQEKINITSKLGFGMYENPELDHEGETTWYTPMSCEKIKMHLPQLCRPDKLCAKIGNPLSYYSRAKWLMEKEGKSANSINSNNNSNGDSKNNNNQ</sequence>
<evidence type="ECO:0000313" key="10">
    <source>
        <dbReference type="EMBL" id="OQD58986.1"/>
    </source>
</evidence>
<protein>
    <recommendedName>
        <fullName evidence="7">DNA primase large subunit PriL</fullName>
    </recommendedName>
</protein>
<keyword evidence="2 7" id="KW-0639">Primosome</keyword>
<keyword evidence="10" id="KW-0808">Transferase</keyword>
<keyword evidence="5 7" id="KW-0408">Iron</keyword>
<keyword evidence="10" id="KW-0548">Nucleotidyltransferase</keyword>
<dbReference type="GO" id="GO:0046872">
    <property type="term" value="F:metal ion binding"/>
    <property type="evidence" value="ECO:0007669"/>
    <property type="project" value="UniProtKB-KW"/>
</dbReference>
<feature type="binding site" evidence="7">
    <location>
        <position position="290"/>
    </location>
    <ligand>
        <name>[4Fe-4S] cluster</name>
        <dbReference type="ChEBI" id="CHEBI:49883"/>
    </ligand>
</feature>
<dbReference type="EMBL" id="JXMW01000006">
    <property type="protein sequence ID" value="OQD58986.1"/>
    <property type="molecule type" value="Genomic_DNA"/>
</dbReference>
<dbReference type="CDD" id="cd06560">
    <property type="entry name" value="PriL"/>
    <property type="match status" value="1"/>
</dbReference>
<dbReference type="GO" id="GO:1990077">
    <property type="term" value="C:primosome complex"/>
    <property type="evidence" value="ECO:0007669"/>
    <property type="project" value="UniProtKB-KW"/>
</dbReference>
<evidence type="ECO:0000313" key="11">
    <source>
        <dbReference type="Proteomes" id="UP000191661"/>
    </source>
</evidence>
<dbReference type="SUPFAM" id="SSF140914">
    <property type="entry name" value="PriB N-terminal domain-like"/>
    <property type="match status" value="1"/>
</dbReference>
<dbReference type="InterPro" id="IPR058560">
    <property type="entry name" value="DNA_primase_C"/>
</dbReference>
<evidence type="ECO:0000256" key="1">
    <source>
        <dbReference type="ARBA" id="ARBA00022485"/>
    </source>
</evidence>
<evidence type="ECO:0000256" key="3">
    <source>
        <dbReference type="ARBA" id="ARBA00022705"/>
    </source>
</evidence>
<comment type="caution">
    <text evidence="10">The sequence shown here is derived from an EMBL/GenBank/DDBJ whole genome shotgun (WGS) entry which is preliminary data.</text>
</comment>
<evidence type="ECO:0000256" key="4">
    <source>
        <dbReference type="ARBA" id="ARBA00022723"/>
    </source>
</evidence>
<comment type="similarity">
    <text evidence="7">Belongs to the eukaryotic-type primase large subunit family.</text>
</comment>
<reference evidence="10 11" key="1">
    <citation type="submission" date="2014-12" db="EMBL/GenBank/DDBJ databases">
        <title>Genome sequence of Methanobrevibacter arboriphilicus DH1, DSM1125.</title>
        <authorList>
            <person name="Poehlein A."/>
            <person name="Thauer R.K."/>
            <person name="Seedorf H."/>
            <person name="Daniel R."/>
        </authorList>
    </citation>
    <scope>NUCLEOTIDE SEQUENCE [LARGE SCALE GENOMIC DNA]</scope>
    <source>
        <strain evidence="10 11">DH1</strain>
    </source>
</reference>
<evidence type="ECO:0000256" key="7">
    <source>
        <dbReference type="HAMAP-Rule" id="MF_00701"/>
    </source>
</evidence>
<evidence type="ECO:0000259" key="9">
    <source>
        <dbReference type="Pfam" id="PF04104"/>
    </source>
</evidence>
<feature type="binding site" evidence="7">
    <location>
        <position position="419"/>
    </location>
    <ligand>
        <name>[4Fe-4S] cluster</name>
        <dbReference type="ChEBI" id="CHEBI:49883"/>
    </ligand>
</feature>
<comment type="cofactor">
    <cofactor evidence="7">
        <name>[4Fe-4S] cluster</name>
        <dbReference type="ChEBI" id="CHEBI:49883"/>
    </cofactor>
    <text evidence="7">Binds 1 [4Fe-4S] cluster.</text>
</comment>
<dbReference type="Proteomes" id="UP000191661">
    <property type="component" value="Unassembled WGS sequence"/>
</dbReference>
<proteinExistence type="inferred from homology"/>
<keyword evidence="4 7" id="KW-0479">Metal-binding</keyword>
<feature type="domain" description="DNA primase large subunit C-terminal" evidence="9">
    <location>
        <begin position="281"/>
        <end position="420"/>
    </location>
</feature>
<keyword evidence="1 7" id="KW-0004">4Fe-4S</keyword>
<dbReference type="HAMAP" id="MF_00701">
    <property type="entry name" value="DNA_primase_lrg_arc"/>
    <property type="match status" value="1"/>
</dbReference>
<evidence type="ECO:0000256" key="5">
    <source>
        <dbReference type="ARBA" id="ARBA00023004"/>
    </source>
</evidence>
<gene>
    <name evidence="7 10" type="primary">priL</name>
    <name evidence="10" type="ORF">MBBAR_6c00960</name>
</gene>
<dbReference type="GO" id="GO:0006269">
    <property type="term" value="P:DNA replication, synthesis of primer"/>
    <property type="evidence" value="ECO:0007669"/>
    <property type="project" value="UniProtKB-UniRule"/>
</dbReference>
<comment type="subunit">
    <text evidence="7">Heterodimer of a small subunit (PriS) and a large subunit (PriL).</text>
</comment>
<keyword evidence="11" id="KW-1185">Reference proteome</keyword>
<evidence type="ECO:0000256" key="8">
    <source>
        <dbReference type="SAM" id="MobiDB-lite"/>
    </source>
</evidence>